<protein>
    <submittedName>
        <fullName evidence="1">Uncharacterized protein</fullName>
    </submittedName>
</protein>
<organism evidence="1 2">
    <name type="scientific">Salvia divinorum</name>
    <name type="common">Maria pastora</name>
    <name type="synonym">Diviner's sage</name>
    <dbReference type="NCBI Taxonomy" id="28513"/>
    <lineage>
        <taxon>Eukaryota</taxon>
        <taxon>Viridiplantae</taxon>
        <taxon>Streptophyta</taxon>
        <taxon>Embryophyta</taxon>
        <taxon>Tracheophyta</taxon>
        <taxon>Spermatophyta</taxon>
        <taxon>Magnoliopsida</taxon>
        <taxon>eudicotyledons</taxon>
        <taxon>Gunneridae</taxon>
        <taxon>Pentapetalae</taxon>
        <taxon>asterids</taxon>
        <taxon>lamiids</taxon>
        <taxon>Lamiales</taxon>
        <taxon>Lamiaceae</taxon>
        <taxon>Nepetoideae</taxon>
        <taxon>Mentheae</taxon>
        <taxon>Salviinae</taxon>
        <taxon>Salvia</taxon>
        <taxon>Salvia subgen. Calosphace</taxon>
    </lineage>
</organism>
<dbReference type="Proteomes" id="UP001567538">
    <property type="component" value="Unassembled WGS sequence"/>
</dbReference>
<name>A0ABD1GPH5_SALDI</name>
<sequence length="108" mass="12111">MALLLSVSFSMPHWHRQTQFQASYSRRLTGGRLSNSLTSRAVKRHVSGKFCGEGMISLTERHSREWVDAGGACCCVHVQITGFWMGPDVEDGWGFVQASVLMLTSVYW</sequence>
<keyword evidence="2" id="KW-1185">Reference proteome</keyword>
<evidence type="ECO:0000313" key="2">
    <source>
        <dbReference type="Proteomes" id="UP001567538"/>
    </source>
</evidence>
<comment type="caution">
    <text evidence="1">The sequence shown here is derived from an EMBL/GenBank/DDBJ whole genome shotgun (WGS) entry which is preliminary data.</text>
</comment>
<accession>A0ABD1GPH5</accession>
<reference evidence="1 2" key="1">
    <citation type="submission" date="2024-06" db="EMBL/GenBank/DDBJ databases">
        <title>A chromosome level genome sequence of Diviner's sage (Salvia divinorum).</title>
        <authorList>
            <person name="Ford S.A."/>
            <person name="Ro D.-K."/>
            <person name="Ness R.W."/>
            <person name="Phillips M.A."/>
        </authorList>
    </citation>
    <scope>NUCLEOTIDE SEQUENCE [LARGE SCALE GENOMIC DNA]</scope>
    <source>
        <strain evidence="1">SAF-2024a</strain>
        <tissue evidence="1">Leaf</tissue>
    </source>
</reference>
<gene>
    <name evidence="1" type="ORF">AAHA92_22690</name>
</gene>
<dbReference type="AlphaFoldDB" id="A0ABD1GPH5"/>
<evidence type="ECO:0000313" key="1">
    <source>
        <dbReference type="EMBL" id="KAL1546031.1"/>
    </source>
</evidence>
<proteinExistence type="predicted"/>
<dbReference type="EMBL" id="JBEAFC010000008">
    <property type="protein sequence ID" value="KAL1546031.1"/>
    <property type="molecule type" value="Genomic_DNA"/>
</dbReference>